<evidence type="ECO:0000256" key="1">
    <source>
        <dbReference type="SAM" id="MobiDB-lite"/>
    </source>
</evidence>
<dbReference type="OrthoDB" id="10460279at2759"/>
<organism evidence="2 3">
    <name type="scientific">Cryptococcus wingfieldii CBS 7118</name>
    <dbReference type="NCBI Taxonomy" id="1295528"/>
    <lineage>
        <taxon>Eukaryota</taxon>
        <taxon>Fungi</taxon>
        <taxon>Dikarya</taxon>
        <taxon>Basidiomycota</taxon>
        <taxon>Agaricomycotina</taxon>
        <taxon>Tremellomycetes</taxon>
        <taxon>Tremellales</taxon>
        <taxon>Cryptococcaceae</taxon>
        <taxon>Cryptococcus</taxon>
    </lineage>
</organism>
<accession>A0A1E3IQI5</accession>
<evidence type="ECO:0000313" key="3">
    <source>
        <dbReference type="Proteomes" id="UP000094819"/>
    </source>
</evidence>
<protein>
    <submittedName>
        <fullName evidence="2">Uncharacterized protein</fullName>
    </submittedName>
</protein>
<dbReference type="GeneID" id="30195426"/>
<evidence type="ECO:0000313" key="2">
    <source>
        <dbReference type="EMBL" id="ODN90196.1"/>
    </source>
</evidence>
<dbReference type="Proteomes" id="UP000094819">
    <property type="component" value="Unassembled WGS sequence"/>
</dbReference>
<reference evidence="2 3" key="1">
    <citation type="submission" date="2016-06" db="EMBL/GenBank/DDBJ databases">
        <title>Evolution of pathogenesis and genome organization in the Tremellales.</title>
        <authorList>
            <person name="Cuomo C."/>
            <person name="Litvintseva A."/>
            <person name="Heitman J."/>
            <person name="Chen Y."/>
            <person name="Sun S."/>
            <person name="Springer D."/>
            <person name="Dromer F."/>
            <person name="Young S."/>
            <person name="Zeng Q."/>
            <person name="Chapman S."/>
            <person name="Gujja S."/>
            <person name="Saif S."/>
            <person name="Birren B."/>
        </authorList>
    </citation>
    <scope>NUCLEOTIDE SEQUENCE [LARGE SCALE GENOMIC DNA]</scope>
    <source>
        <strain evidence="2 3">CBS 7118</strain>
    </source>
</reference>
<proteinExistence type="predicted"/>
<name>A0A1E3IQI5_9TREE</name>
<feature type="region of interest" description="Disordered" evidence="1">
    <location>
        <begin position="179"/>
        <end position="223"/>
    </location>
</feature>
<dbReference type="RefSeq" id="XP_019029718.1">
    <property type="nucleotide sequence ID" value="XM_019178280.1"/>
</dbReference>
<feature type="compositionally biased region" description="Acidic residues" evidence="1">
    <location>
        <begin position="212"/>
        <end position="223"/>
    </location>
</feature>
<dbReference type="EMBL" id="AWGH01000021">
    <property type="protein sequence ID" value="ODN90196.1"/>
    <property type="molecule type" value="Genomic_DNA"/>
</dbReference>
<gene>
    <name evidence="2" type="ORF">L198_06214</name>
</gene>
<keyword evidence="3" id="KW-1185">Reference proteome</keyword>
<sequence length="223" mass="25128">MPFPFHPEAFALLIATLAEDLPAYRFLQNFAAHHRFPPLPVFDTLTYAGPRGAHAFQHLAARHTCTPEGHVDRRQFRAANLDSTRWFPDDLPFMNPVYPAGPVHNPDVLNHPAILNSDLKVNSSSSRRSNGDPSRAAPGPVCLPVIHELVEHLTALRDARILRCLLVQILEKRHHMLDDSQNHHRPHRGSRHNQVIQYDEEGARPSVVGSEAGDEEEEDEANR</sequence>
<comment type="caution">
    <text evidence="2">The sequence shown here is derived from an EMBL/GenBank/DDBJ whole genome shotgun (WGS) entry which is preliminary data.</text>
</comment>
<dbReference type="AlphaFoldDB" id="A0A1E3IQI5"/>